<protein>
    <submittedName>
        <fullName evidence="2">Uncharacterized protein</fullName>
    </submittedName>
</protein>
<gene>
    <name evidence="2" type="ORF">CYMTET_6884</name>
</gene>
<dbReference type="Proteomes" id="UP001190700">
    <property type="component" value="Unassembled WGS sequence"/>
</dbReference>
<feature type="region of interest" description="Disordered" evidence="1">
    <location>
        <begin position="247"/>
        <end position="269"/>
    </location>
</feature>
<dbReference type="AlphaFoldDB" id="A0AAE0LHZ9"/>
<feature type="compositionally biased region" description="Polar residues" evidence="1">
    <location>
        <begin position="133"/>
        <end position="144"/>
    </location>
</feature>
<organism evidence="2 3">
    <name type="scientific">Cymbomonas tetramitiformis</name>
    <dbReference type="NCBI Taxonomy" id="36881"/>
    <lineage>
        <taxon>Eukaryota</taxon>
        <taxon>Viridiplantae</taxon>
        <taxon>Chlorophyta</taxon>
        <taxon>Pyramimonadophyceae</taxon>
        <taxon>Pyramimonadales</taxon>
        <taxon>Pyramimonadaceae</taxon>
        <taxon>Cymbomonas</taxon>
    </lineage>
</organism>
<keyword evidence="3" id="KW-1185">Reference proteome</keyword>
<feature type="compositionally biased region" description="Low complexity" evidence="1">
    <location>
        <begin position="162"/>
        <end position="194"/>
    </location>
</feature>
<sequence>MAGGFIGERPMSDEVAAALALFAERLRRKAREYKVSRKPKGPEEIARQLHKDLSLLGSALLKAVAREVMEPPFAGGYVCESNFGAPNPHYSMLPVQMQNCSLDVATSKPTFETFDLQRVEGWGSSSVSLSKRKNYQSSSEQLPPQAQPPRCGALTSKSLQQPGAARSCAAAAASPSPNSRSQSSPPLGTLSPLSTNHSRSNSAGCVSPVRPVHKEMEEAERPRSARTVLAELSASEEVTALDLLPDIENCRPPMPQLDNGSSAPSPIVESSQQRPSHALEDGLVLGQKEQIRPWKRENSPRTKAWLEEKERREKKLNHMKLKKIKADREWLDNTRQRVKQSNRVHQAQLQRIHDEFKITRVECTKGSKAGL</sequence>
<evidence type="ECO:0000256" key="1">
    <source>
        <dbReference type="SAM" id="MobiDB-lite"/>
    </source>
</evidence>
<evidence type="ECO:0000313" key="3">
    <source>
        <dbReference type="Proteomes" id="UP001190700"/>
    </source>
</evidence>
<dbReference type="EMBL" id="LGRX02001788">
    <property type="protein sequence ID" value="KAK3285515.1"/>
    <property type="molecule type" value="Genomic_DNA"/>
</dbReference>
<accession>A0AAE0LHZ9</accession>
<feature type="compositionally biased region" description="Basic and acidic residues" evidence="1">
    <location>
        <begin position="212"/>
        <end position="223"/>
    </location>
</feature>
<feature type="compositionally biased region" description="Polar residues" evidence="1">
    <location>
        <begin position="195"/>
        <end position="204"/>
    </location>
</feature>
<comment type="caution">
    <text evidence="2">The sequence shown here is derived from an EMBL/GenBank/DDBJ whole genome shotgun (WGS) entry which is preliminary data.</text>
</comment>
<name>A0AAE0LHZ9_9CHLO</name>
<reference evidence="2 3" key="1">
    <citation type="journal article" date="2015" name="Genome Biol. Evol.">
        <title>Comparative Genomics of a Bacterivorous Green Alga Reveals Evolutionary Causalities and Consequences of Phago-Mixotrophic Mode of Nutrition.</title>
        <authorList>
            <person name="Burns J.A."/>
            <person name="Paasch A."/>
            <person name="Narechania A."/>
            <person name="Kim E."/>
        </authorList>
    </citation>
    <scope>NUCLEOTIDE SEQUENCE [LARGE SCALE GENOMIC DNA]</scope>
    <source>
        <strain evidence="2 3">PLY_AMNH</strain>
    </source>
</reference>
<proteinExistence type="predicted"/>
<feature type="region of interest" description="Disordered" evidence="1">
    <location>
        <begin position="133"/>
        <end position="225"/>
    </location>
</feature>
<evidence type="ECO:0000313" key="2">
    <source>
        <dbReference type="EMBL" id="KAK3285515.1"/>
    </source>
</evidence>
<feature type="compositionally biased region" description="Polar residues" evidence="1">
    <location>
        <begin position="258"/>
        <end position="269"/>
    </location>
</feature>